<name>A0A183T8C6_SCHSO</name>
<evidence type="ECO:0000313" key="2">
    <source>
        <dbReference type="EMBL" id="VDL99109.1"/>
    </source>
</evidence>
<evidence type="ECO:0000256" key="1">
    <source>
        <dbReference type="SAM" id="Phobius"/>
    </source>
</evidence>
<gene>
    <name evidence="2" type="ORF">SSLN_LOCUS12724</name>
</gene>
<dbReference type="OrthoDB" id="6264098at2759"/>
<reference evidence="2 3" key="2">
    <citation type="submission" date="2018-11" db="EMBL/GenBank/DDBJ databases">
        <authorList>
            <consortium name="Pathogen Informatics"/>
        </authorList>
    </citation>
    <scope>NUCLEOTIDE SEQUENCE [LARGE SCALE GENOMIC DNA]</scope>
    <source>
        <strain evidence="2 3">NST_G2</strain>
    </source>
</reference>
<sequence>MNATPPITSSELAHCGRFCFNDGVCIGCYRDIFGLAQCLGCLCPTKLWTGERCELRIGTVSYSAIVSPLNASFVLAWVFGILTVLLCGILALIYFQKRRSALFAFRMSQLQESSYDPSPLPVPISTFPLQPPVST</sequence>
<protein>
    <submittedName>
        <fullName evidence="4">EGF-like domain-containing protein</fullName>
    </submittedName>
</protein>
<keyword evidence="1" id="KW-1133">Transmembrane helix</keyword>
<keyword evidence="1" id="KW-0472">Membrane</keyword>
<dbReference type="WBParaSite" id="SSLN_0001321301-mRNA-1">
    <property type="protein sequence ID" value="SSLN_0001321301-mRNA-1"/>
    <property type="gene ID" value="SSLN_0001321301"/>
</dbReference>
<keyword evidence="1" id="KW-0812">Transmembrane</keyword>
<proteinExistence type="predicted"/>
<keyword evidence="3" id="KW-1185">Reference proteome</keyword>
<dbReference type="EMBL" id="UYSU01037490">
    <property type="protein sequence ID" value="VDL99109.1"/>
    <property type="molecule type" value="Genomic_DNA"/>
</dbReference>
<dbReference type="AlphaFoldDB" id="A0A183T8C6"/>
<feature type="transmembrane region" description="Helical" evidence="1">
    <location>
        <begin position="74"/>
        <end position="95"/>
    </location>
</feature>
<dbReference type="Proteomes" id="UP000275846">
    <property type="component" value="Unassembled WGS sequence"/>
</dbReference>
<organism evidence="4">
    <name type="scientific">Schistocephalus solidus</name>
    <name type="common">Tapeworm</name>
    <dbReference type="NCBI Taxonomy" id="70667"/>
    <lineage>
        <taxon>Eukaryota</taxon>
        <taxon>Metazoa</taxon>
        <taxon>Spiralia</taxon>
        <taxon>Lophotrochozoa</taxon>
        <taxon>Platyhelminthes</taxon>
        <taxon>Cestoda</taxon>
        <taxon>Eucestoda</taxon>
        <taxon>Diphyllobothriidea</taxon>
        <taxon>Diphyllobothriidae</taxon>
        <taxon>Schistocephalus</taxon>
    </lineage>
</organism>
<evidence type="ECO:0000313" key="4">
    <source>
        <dbReference type="WBParaSite" id="SSLN_0001321301-mRNA-1"/>
    </source>
</evidence>
<evidence type="ECO:0000313" key="3">
    <source>
        <dbReference type="Proteomes" id="UP000275846"/>
    </source>
</evidence>
<accession>A0A183T8C6</accession>
<reference evidence="4" key="1">
    <citation type="submission" date="2016-06" db="UniProtKB">
        <authorList>
            <consortium name="WormBaseParasite"/>
        </authorList>
    </citation>
    <scope>IDENTIFICATION</scope>
</reference>